<evidence type="ECO:0000313" key="1">
    <source>
        <dbReference type="EMBL" id="CAI9921883.1"/>
    </source>
</evidence>
<dbReference type="AlphaFoldDB" id="A0AA86TTV3"/>
<dbReference type="EMBL" id="CATOUU010000237">
    <property type="protein sequence ID" value="CAI9921883.1"/>
    <property type="molecule type" value="Genomic_DNA"/>
</dbReference>
<reference evidence="2 3" key="2">
    <citation type="submission" date="2024-07" db="EMBL/GenBank/DDBJ databases">
        <authorList>
            <person name="Akdeniz Z."/>
        </authorList>
    </citation>
    <scope>NUCLEOTIDE SEQUENCE [LARGE SCALE GENOMIC DNA]</scope>
</reference>
<evidence type="ECO:0000313" key="2">
    <source>
        <dbReference type="EMBL" id="CAL6095960.1"/>
    </source>
</evidence>
<name>A0AA86TTV3_9EUKA</name>
<protein>
    <submittedName>
        <fullName evidence="2">Hypothetical_protein</fullName>
    </submittedName>
</protein>
<evidence type="ECO:0000313" key="3">
    <source>
        <dbReference type="Proteomes" id="UP001642409"/>
    </source>
</evidence>
<comment type="caution">
    <text evidence="1">The sequence shown here is derived from an EMBL/GenBank/DDBJ whole genome shotgun (WGS) entry which is preliminary data.</text>
</comment>
<proteinExistence type="predicted"/>
<keyword evidence="3" id="KW-1185">Reference proteome</keyword>
<reference evidence="1" key="1">
    <citation type="submission" date="2023-06" db="EMBL/GenBank/DDBJ databases">
        <authorList>
            <person name="Kurt Z."/>
        </authorList>
    </citation>
    <scope>NUCLEOTIDE SEQUENCE</scope>
</reference>
<organism evidence="1">
    <name type="scientific">Hexamita inflata</name>
    <dbReference type="NCBI Taxonomy" id="28002"/>
    <lineage>
        <taxon>Eukaryota</taxon>
        <taxon>Metamonada</taxon>
        <taxon>Diplomonadida</taxon>
        <taxon>Hexamitidae</taxon>
        <taxon>Hexamitinae</taxon>
        <taxon>Hexamita</taxon>
    </lineage>
</organism>
<dbReference type="Proteomes" id="UP001642409">
    <property type="component" value="Unassembled WGS sequence"/>
</dbReference>
<sequence>MLTHLTFSYNTATVASGFSSRGISLRYRQQVPTATVIHCLTALKRDSDSYATNDKPLQASHNSIGDNAVQYISMQHIIHSYIVFNVLIMIMLQYLSKSLMVCSCCNYITLTQKLLTEIPNYIPELPDQTEVFPRLQTAEPVFTPERTPTAVHEHQDQTQEYQKLQNVDLPPLQSVENTDETQLNAVVNMEYSDSYQFFTTAFYDDNFMF</sequence>
<accession>A0AA86TTV3</accession>
<dbReference type="EMBL" id="CAXDID020000481">
    <property type="protein sequence ID" value="CAL6095960.1"/>
    <property type="molecule type" value="Genomic_DNA"/>
</dbReference>
<gene>
    <name evidence="2" type="ORF">HINF_LOCUS68200</name>
    <name evidence="1" type="ORF">HINF_LOCUS9528</name>
</gene>